<dbReference type="Gene3D" id="1.20.940.10">
    <property type="entry name" value="Functional domain of the splicing factor Prp18"/>
    <property type="match status" value="1"/>
</dbReference>
<dbReference type="OrthoDB" id="5982138at2759"/>
<accession>A0A9J6BVI2</accession>
<reference evidence="1" key="1">
    <citation type="submission" date="2021-03" db="EMBL/GenBank/DDBJ databases">
        <title>Chromosome level genome of the anhydrobiotic midge Polypedilum vanderplanki.</title>
        <authorList>
            <person name="Yoshida Y."/>
            <person name="Kikawada T."/>
            <person name="Gusev O."/>
        </authorList>
    </citation>
    <scope>NUCLEOTIDE SEQUENCE</scope>
    <source>
        <strain evidence="1">NIAS01</strain>
        <tissue evidence="1">Whole body or cell culture</tissue>
    </source>
</reference>
<evidence type="ECO:0000313" key="2">
    <source>
        <dbReference type="Proteomes" id="UP001107558"/>
    </source>
</evidence>
<proteinExistence type="predicted"/>
<gene>
    <name evidence="1" type="ORF">PVAND_003566</name>
</gene>
<dbReference type="GO" id="GO:0006357">
    <property type="term" value="P:regulation of transcription by RNA polymerase II"/>
    <property type="evidence" value="ECO:0007669"/>
    <property type="project" value="InterPro"/>
</dbReference>
<name>A0A9J6BVI2_POLVA</name>
<comment type="caution">
    <text evidence="1">The sequence shown here is derived from an EMBL/GenBank/DDBJ whole genome shotgun (WGS) entry which is preliminary data.</text>
</comment>
<dbReference type="GO" id="GO:0003713">
    <property type="term" value="F:transcription coactivator activity"/>
    <property type="evidence" value="ECO:0007669"/>
    <property type="project" value="InterPro"/>
</dbReference>
<dbReference type="AlphaFoldDB" id="A0A9J6BVI2"/>
<dbReference type="PANTHER" id="PTHR18834:SF2">
    <property type="entry name" value="STEROID RECEPTOR RNA ACTIVATOR 1"/>
    <property type="match status" value="1"/>
</dbReference>
<dbReference type="Proteomes" id="UP001107558">
    <property type="component" value="Chromosome 3"/>
</dbReference>
<dbReference type="InterPro" id="IPR040243">
    <property type="entry name" value="Steroid_recept_RNA_1"/>
</dbReference>
<sequence>MEGRGWNDTPQVLSQNPTGKLKINLNKRVAFPLQKGTETISTTTPSLISSLPPSSSSLPPMIPTQNNICDIKDAKNIEEKTFNATVEIDRIFKIFNECLPFINQPSVQSNIKAKLKNLEEEWNSCDKELQKLIVELAEHVDKKNVKEASAVQRKIVMQGYNKQFMHAIRQIILNIEAQDVSQKEVDDAI</sequence>
<protein>
    <submittedName>
        <fullName evidence="1">Uncharacterized protein</fullName>
    </submittedName>
</protein>
<dbReference type="EMBL" id="JADBJN010000003">
    <property type="protein sequence ID" value="KAG5673525.1"/>
    <property type="molecule type" value="Genomic_DNA"/>
</dbReference>
<dbReference type="GO" id="GO:0005634">
    <property type="term" value="C:nucleus"/>
    <property type="evidence" value="ECO:0007669"/>
    <property type="project" value="TreeGrafter"/>
</dbReference>
<keyword evidence="2" id="KW-1185">Reference proteome</keyword>
<organism evidence="1 2">
    <name type="scientific">Polypedilum vanderplanki</name>
    <name type="common">Sleeping chironomid midge</name>
    <dbReference type="NCBI Taxonomy" id="319348"/>
    <lineage>
        <taxon>Eukaryota</taxon>
        <taxon>Metazoa</taxon>
        <taxon>Ecdysozoa</taxon>
        <taxon>Arthropoda</taxon>
        <taxon>Hexapoda</taxon>
        <taxon>Insecta</taxon>
        <taxon>Pterygota</taxon>
        <taxon>Neoptera</taxon>
        <taxon>Endopterygota</taxon>
        <taxon>Diptera</taxon>
        <taxon>Nematocera</taxon>
        <taxon>Chironomoidea</taxon>
        <taxon>Chironomidae</taxon>
        <taxon>Chironominae</taxon>
        <taxon>Polypedilum</taxon>
        <taxon>Polypedilum</taxon>
    </lineage>
</organism>
<dbReference type="PANTHER" id="PTHR18834">
    <property type="entry name" value="STEROID RECEPTOR RNA ACTIVATOR 1"/>
    <property type="match status" value="1"/>
</dbReference>
<evidence type="ECO:0000313" key="1">
    <source>
        <dbReference type="EMBL" id="KAG5673525.1"/>
    </source>
</evidence>